<dbReference type="PANTHER" id="PTHR35866:SF1">
    <property type="entry name" value="YKGJ FAMILY CYSTEINE CLUSTER PROTEIN"/>
    <property type="match status" value="1"/>
</dbReference>
<proteinExistence type="predicted"/>
<gene>
    <name evidence="1" type="ORF">FIM25_11335</name>
</gene>
<dbReference type="OrthoDB" id="9810361at2"/>
<organism evidence="1 2">
    <name type="scientific">Desulfobotulus mexicanus</name>
    <dbReference type="NCBI Taxonomy" id="2586642"/>
    <lineage>
        <taxon>Bacteria</taxon>
        <taxon>Pseudomonadati</taxon>
        <taxon>Thermodesulfobacteriota</taxon>
        <taxon>Desulfobacteria</taxon>
        <taxon>Desulfobacterales</taxon>
        <taxon>Desulfobacteraceae</taxon>
        <taxon>Desulfobotulus</taxon>
    </lineage>
</organism>
<evidence type="ECO:0000313" key="2">
    <source>
        <dbReference type="Proteomes" id="UP000321899"/>
    </source>
</evidence>
<keyword evidence="2" id="KW-1185">Reference proteome</keyword>
<dbReference type="RefSeq" id="WP_139449367.1">
    <property type="nucleotide sequence ID" value="NZ_VDMB01000014.1"/>
</dbReference>
<comment type="caution">
    <text evidence="1">The sequence shown here is derived from an EMBL/GenBank/DDBJ whole genome shotgun (WGS) entry which is preliminary data.</text>
</comment>
<dbReference type="PANTHER" id="PTHR35866">
    <property type="entry name" value="PUTATIVE-RELATED"/>
    <property type="match status" value="1"/>
</dbReference>
<sequence length="271" mass="31774">MSDQEYVNEAVPVQLTRSSRFCFDCHPGVPCFTDCCRKINIMLTPYDIIRIKNRMGIPSDEFLAVYTEPQILEKTGLPVPVMRLLDDEKQSCPFVRDGEGCIIYADRPSACRYYPIGMATRSHMEDVVEGTQDDFFFMINEERCKGHQENKEWSIAEWRMDQGVDLQDRINEGWTDLIVRKKSFGFTMDMTEKSRKLFFMVCYNIDGFKRFVFESDFLKMHNISDEIIKKISEDEITLLQFGFDWLQAILFKRDPEGRFSVKDEFAGARKK</sequence>
<evidence type="ECO:0000313" key="1">
    <source>
        <dbReference type="EMBL" id="TYT74170.1"/>
    </source>
</evidence>
<dbReference type="Pfam" id="PF03692">
    <property type="entry name" value="CxxCxxCC"/>
    <property type="match status" value="1"/>
</dbReference>
<protein>
    <submittedName>
        <fullName evidence="1">YkgJ family cysteine cluster protein</fullName>
    </submittedName>
</protein>
<reference evidence="1 2" key="1">
    <citation type="submission" date="2019-06" db="EMBL/GenBank/DDBJ databases">
        <title>Desulfobotulus mexicanus sp. nov., a novel sulfate-reducing bacterium isolated from the sediment of an alkaline crater lake in Mexico.</title>
        <authorList>
            <person name="Hirschler-Rea A."/>
        </authorList>
    </citation>
    <scope>NUCLEOTIDE SEQUENCE [LARGE SCALE GENOMIC DNA]</scope>
    <source>
        <strain evidence="1 2">PAR22N</strain>
    </source>
</reference>
<dbReference type="InterPro" id="IPR005358">
    <property type="entry name" value="Puta_zinc/iron-chelating_dom"/>
</dbReference>
<dbReference type="Proteomes" id="UP000321899">
    <property type="component" value="Unassembled WGS sequence"/>
</dbReference>
<accession>A0A5S5MEP9</accession>
<dbReference type="EMBL" id="VDMB01000014">
    <property type="protein sequence ID" value="TYT74170.1"/>
    <property type="molecule type" value="Genomic_DNA"/>
</dbReference>
<name>A0A5S5MEP9_9BACT</name>
<dbReference type="AlphaFoldDB" id="A0A5S5MEP9"/>